<dbReference type="OrthoDB" id="547623at2759"/>
<protein>
    <submittedName>
        <fullName evidence="1">Uncharacterized protein</fullName>
    </submittedName>
</protein>
<reference evidence="1 2" key="1">
    <citation type="journal article" date="2013" name="BMC Genomics">
        <title>Reconstruction of the lipid metabolism for the microalga Monoraphidium neglectum from its genome sequence reveals characteristics suitable for biofuel production.</title>
        <authorList>
            <person name="Bogen C."/>
            <person name="Al-Dilaimi A."/>
            <person name="Albersmeier A."/>
            <person name="Wichmann J."/>
            <person name="Grundmann M."/>
            <person name="Rupp O."/>
            <person name="Lauersen K.J."/>
            <person name="Blifernez-Klassen O."/>
            <person name="Kalinowski J."/>
            <person name="Goesmann A."/>
            <person name="Mussgnug J.H."/>
            <person name="Kruse O."/>
        </authorList>
    </citation>
    <scope>NUCLEOTIDE SEQUENCE [LARGE SCALE GENOMIC DNA]</scope>
    <source>
        <strain evidence="1 2">SAG 48.87</strain>
    </source>
</reference>
<dbReference type="AlphaFoldDB" id="A0A0D2NBR4"/>
<name>A0A0D2NBR4_9CHLO</name>
<dbReference type="RefSeq" id="XP_013901930.1">
    <property type="nucleotide sequence ID" value="XM_014046476.1"/>
</dbReference>
<evidence type="ECO:0000313" key="2">
    <source>
        <dbReference type="Proteomes" id="UP000054498"/>
    </source>
</evidence>
<proteinExistence type="predicted"/>
<sequence length="324" mass="34718">MVIVQPHYQARAAVDDLVDAAADLISVLPELRPLDRSTFNAGYEVWRAIAAVPAGERYRILEGLEPGSIRNLWKASVGSAGLPGERARCRLVAFPSMAPVRLPARYALSEERAAEIYKDYVIWMDLPAQPGQIFTYAGICEKLQLGAPGAPLPAAGAVPPPPGGGGSRGAGAAPWLRAAPGAWALPRREFTQRFFRAARTGKLHSRVALRLAGPFETFWAPIYNTVEIDLVLTPVEADAGADVSICYPWTDAGGRPLDLGRGDLPSAVWPSPRRGAAWSPFSRGGRDYVRFAGPGVMVGCAYGAGEDGVLAEDEFVYFAMARVS</sequence>
<dbReference type="Proteomes" id="UP000054498">
    <property type="component" value="Unassembled WGS sequence"/>
</dbReference>
<organism evidence="1 2">
    <name type="scientific">Monoraphidium neglectum</name>
    <dbReference type="NCBI Taxonomy" id="145388"/>
    <lineage>
        <taxon>Eukaryota</taxon>
        <taxon>Viridiplantae</taxon>
        <taxon>Chlorophyta</taxon>
        <taxon>core chlorophytes</taxon>
        <taxon>Chlorophyceae</taxon>
        <taxon>CS clade</taxon>
        <taxon>Sphaeropleales</taxon>
        <taxon>Selenastraceae</taxon>
        <taxon>Monoraphidium</taxon>
    </lineage>
</organism>
<dbReference type="EMBL" id="KK100952">
    <property type="protein sequence ID" value="KIZ02911.1"/>
    <property type="molecule type" value="Genomic_DNA"/>
</dbReference>
<dbReference type="GeneID" id="25737926"/>
<accession>A0A0D2NBR4</accession>
<dbReference type="KEGG" id="mng:MNEG_5049"/>
<keyword evidence="2" id="KW-1185">Reference proteome</keyword>
<dbReference type="PANTHER" id="PTHR37201:SF1">
    <property type="entry name" value="WD REPEAT PROTEIN"/>
    <property type="match status" value="1"/>
</dbReference>
<gene>
    <name evidence="1" type="ORF">MNEG_5049</name>
</gene>
<evidence type="ECO:0000313" key="1">
    <source>
        <dbReference type="EMBL" id="KIZ02911.1"/>
    </source>
</evidence>
<dbReference type="PANTHER" id="PTHR37201">
    <property type="entry name" value="WD REPEAT PROTEIN"/>
    <property type="match status" value="1"/>
</dbReference>